<evidence type="ECO:0000256" key="8">
    <source>
        <dbReference type="ARBA" id="ARBA00022989"/>
    </source>
</evidence>
<dbReference type="EMBL" id="JACSIT010000063">
    <property type="protein sequence ID" value="MBC6993322.1"/>
    <property type="molecule type" value="Genomic_DNA"/>
</dbReference>
<dbReference type="PANTHER" id="PTHR33446">
    <property type="entry name" value="PROTEIN TONB-RELATED"/>
    <property type="match status" value="1"/>
</dbReference>
<gene>
    <name evidence="12" type="ORF">H9S92_04055</name>
</gene>
<keyword evidence="4" id="KW-1003">Cell membrane</keyword>
<evidence type="ECO:0000313" key="12">
    <source>
        <dbReference type="EMBL" id="MBC6993322.1"/>
    </source>
</evidence>
<dbReference type="Pfam" id="PF03544">
    <property type="entry name" value="TonB_C"/>
    <property type="match status" value="1"/>
</dbReference>
<feature type="signal peptide" evidence="10">
    <location>
        <begin position="1"/>
        <end position="20"/>
    </location>
</feature>
<evidence type="ECO:0000256" key="1">
    <source>
        <dbReference type="ARBA" id="ARBA00004383"/>
    </source>
</evidence>
<proteinExistence type="inferred from homology"/>
<protein>
    <submittedName>
        <fullName evidence="12">Energy transducer TonB</fullName>
    </submittedName>
</protein>
<dbReference type="GO" id="GO:0031992">
    <property type="term" value="F:energy transducer activity"/>
    <property type="evidence" value="ECO:0007669"/>
    <property type="project" value="TreeGrafter"/>
</dbReference>
<sequence>MQKLFTLFLFILMVMPTLSAQNSCACTEVDETATIHKVVQQMPLFSGCSDHSYYPERQQCATREMLDFIYSNQIYPNAAYEKGTQGMVVVSFIVEVDGCLNDIKIVRSIGDGCDEEALRLVKLMQAQGSTFDPGFNDGRIVRVQFNLPIRFRIDENTVVQGNYEPDYDPKCFPVEYFAAEFERLELSTELSQWSTKAGLISLNIKSLDRFEGRVEIFSSDSTLQYFVERPFEYGETTFTISVDHLPKGEKYLLLSSKGGEHELAKIDFVLEY</sequence>
<dbReference type="Proteomes" id="UP000650081">
    <property type="component" value="Unassembled WGS sequence"/>
</dbReference>
<evidence type="ECO:0000256" key="5">
    <source>
        <dbReference type="ARBA" id="ARBA00022519"/>
    </source>
</evidence>
<dbReference type="RefSeq" id="WP_187465438.1">
    <property type="nucleotide sequence ID" value="NZ_JACSIT010000063.1"/>
</dbReference>
<feature type="domain" description="TonB C-terminal" evidence="11">
    <location>
        <begin position="60"/>
        <end position="160"/>
    </location>
</feature>
<keyword evidence="8" id="KW-1133">Transmembrane helix</keyword>
<evidence type="ECO:0000256" key="2">
    <source>
        <dbReference type="ARBA" id="ARBA00006555"/>
    </source>
</evidence>
<dbReference type="InterPro" id="IPR037682">
    <property type="entry name" value="TonB_C"/>
</dbReference>
<dbReference type="Gene3D" id="3.30.1150.10">
    <property type="match status" value="1"/>
</dbReference>
<keyword evidence="9" id="KW-0472">Membrane</keyword>
<evidence type="ECO:0000256" key="7">
    <source>
        <dbReference type="ARBA" id="ARBA00022927"/>
    </source>
</evidence>
<organism evidence="12 13">
    <name type="scientific">Neolewinella lacunae</name>
    <dbReference type="NCBI Taxonomy" id="1517758"/>
    <lineage>
        <taxon>Bacteria</taxon>
        <taxon>Pseudomonadati</taxon>
        <taxon>Bacteroidota</taxon>
        <taxon>Saprospiria</taxon>
        <taxon>Saprospirales</taxon>
        <taxon>Lewinellaceae</taxon>
        <taxon>Neolewinella</taxon>
    </lineage>
</organism>
<keyword evidence="3" id="KW-0813">Transport</keyword>
<keyword evidence="7" id="KW-0653">Protein transport</keyword>
<keyword evidence="6" id="KW-0812">Transmembrane</keyword>
<evidence type="ECO:0000313" key="13">
    <source>
        <dbReference type="Proteomes" id="UP000650081"/>
    </source>
</evidence>
<keyword evidence="13" id="KW-1185">Reference proteome</keyword>
<dbReference type="AlphaFoldDB" id="A0A923PMM3"/>
<dbReference type="GO" id="GO:0098797">
    <property type="term" value="C:plasma membrane protein complex"/>
    <property type="evidence" value="ECO:0007669"/>
    <property type="project" value="TreeGrafter"/>
</dbReference>
<dbReference type="NCBIfam" id="TIGR01352">
    <property type="entry name" value="tonB_Cterm"/>
    <property type="match status" value="1"/>
</dbReference>
<dbReference type="SUPFAM" id="SSF74653">
    <property type="entry name" value="TolA/TonB C-terminal domain"/>
    <property type="match status" value="1"/>
</dbReference>
<evidence type="ECO:0000256" key="4">
    <source>
        <dbReference type="ARBA" id="ARBA00022475"/>
    </source>
</evidence>
<dbReference type="InterPro" id="IPR051045">
    <property type="entry name" value="TonB-dependent_transducer"/>
</dbReference>
<name>A0A923PMM3_9BACT</name>
<dbReference type="GO" id="GO:0055085">
    <property type="term" value="P:transmembrane transport"/>
    <property type="evidence" value="ECO:0007669"/>
    <property type="project" value="InterPro"/>
</dbReference>
<accession>A0A923PMM3</accession>
<dbReference type="InterPro" id="IPR006260">
    <property type="entry name" value="TonB/TolA_C"/>
</dbReference>
<reference evidence="12" key="1">
    <citation type="submission" date="2020-08" db="EMBL/GenBank/DDBJ databases">
        <title>Lewinella bacteria from marine environments.</title>
        <authorList>
            <person name="Zhong Y."/>
        </authorList>
    </citation>
    <scope>NUCLEOTIDE SEQUENCE</scope>
    <source>
        <strain evidence="12">KCTC 42187</strain>
    </source>
</reference>
<evidence type="ECO:0000256" key="9">
    <source>
        <dbReference type="ARBA" id="ARBA00023136"/>
    </source>
</evidence>
<dbReference type="GO" id="GO:0015031">
    <property type="term" value="P:protein transport"/>
    <property type="evidence" value="ECO:0007669"/>
    <property type="project" value="UniProtKB-KW"/>
</dbReference>
<evidence type="ECO:0000256" key="10">
    <source>
        <dbReference type="SAM" id="SignalP"/>
    </source>
</evidence>
<evidence type="ECO:0000256" key="3">
    <source>
        <dbReference type="ARBA" id="ARBA00022448"/>
    </source>
</evidence>
<dbReference type="PANTHER" id="PTHR33446:SF2">
    <property type="entry name" value="PROTEIN TONB"/>
    <property type="match status" value="1"/>
</dbReference>
<comment type="caution">
    <text evidence="12">The sequence shown here is derived from an EMBL/GenBank/DDBJ whole genome shotgun (WGS) entry which is preliminary data.</text>
</comment>
<feature type="chain" id="PRO_5037574435" evidence="10">
    <location>
        <begin position="21"/>
        <end position="272"/>
    </location>
</feature>
<evidence type="ECO:0000259" key="11">
    <source>
        <dbReference type="PROSITE" id="PS52015"/>
    </source>
</evidence>
<comment type="similarity">
    <text evidence="2">Belongs to the TonB family.</text>
</comment>
<comment type="subcellular location">
    <subcellularLocation>
        <location evidence="1">Cell inner membrane</location>
        <topology evidence="1">Single-pass membrane protein</topology>
        <orientation evidence="1">Periplasmic side</orientation>
    </subcellularLocation>
</comment>
<keyword evidence="10" id="KW-0732">Signal</keyword>
<dbReference type="PROSITE" id="PS52015">
    <property type="entry name" value="TONB_CTD"/>
    <property type="match status" value="1"/>
</dbReference>
<evidence type="ECO:0000256" key="6">
    <source>
        <dbReference type="ARBA" id="ARBA00022692"/>
    </source>
</evidence>
<keyword evidence="5" id="KW-0997">Cell inner membrane</keyword>